<organism evidence="3 4">
    <name type="scientific">Methanolobus mangrovi</name>
    <dbReference type="NCBI Taxonomy" id="3072977"/>
    <lineage>
        <taxon>Archaea</taxon>
        <taxon>Methanobacteriati</taxon>
        <taxon>Methanobacteriota</taxon>
        <taxon>Stenosarchaea group</taxon>
        <taxon>Methanomicrobia</taxon>
        <taxon>Methanosarcinales</taxon>
        <taxon>Methanosarcinaceae</taxon>
        <taxon>Methanolobus</taxon>
    </lineage>
</organism>
<dbReference type="RefSeq" id="WP_309309358.1">
    <property type="nucleotide sequence ID" value="NZ_CP133594.1"/>
</dbReference>
<dbReference type="PANTHER" id="PTHR45947">
    <property type="entry name" value="SULFOQUINOVOSYL TRANSFERASE SQD2"/>
    <property type="match status" value="1"/>
</dbReference>
<dbReference type="InterPro" id="IPR050194">
    <property type="entry name" value="Glycosyltransferase_grp1"/>
</dbReference>
<dbReference type="Gene3D" id="3.40.50.2000">
    <property type="entry name" value="Glycogen Phosphorylase B"/>
    <property type="match status" value="2"/>
</dbReference>
<name>A0AA51UJH5_9EURY</name>
<proteinExistence type="predicted"/>
<feature type="domain" description="Glycosyl transferase family 1" evidence="1">
    <location>
        <begin position="202"/>
        <end position="352"/>
    </location>
</feature>
<evidence type="ECO:0000313" key="3">
    <source>
        <dbReference type="EMBL" id="WMW23242.1"/>
    </source>
</evidence>
<dbReference type="EMBL" id="CP133594">
    <property type="protein sequence ID" value="WMW23242.1"/>
    <property type="molecule type" value="Genomic_DNA"/>
</dbReference>
<keyword evidence="4" id="KW-1185">Reference proteome</keyword>
<evidence type="ECO:0000259" key="2">
    <source>
        <dbReference type="Pfam" id="PF13439"/>
    </source>
</evidence>
<keyword evidence="3" id="KW-0328">Glycosyltransferase</keyword>
<dbReference type="AlphaFoldDB" id="A0AA51UJH5"/>
<evidence type="ECO:0000259" key="1">
    <source>
        <dbReference type="Pfam" id="PF00534"/>
    </source>
</evidence>
<evidence type="ECO:0000313" key="4">
    <source>
        <dbReference type="Proteomes" id="UP001183006"/>
    </source>
</evidence>
<dbReference type="GeneID" id="84229530"/>
<dbReference type="Pfam" id="PF00534">
    <property type="entry name" value="Glycos_transf_1"/>
    <property type="match status" value="1"/>
</dbReference>
<dbReference type="InterPro" id="IPR028098">
    <property type="entry name" value="Glyco_trans_4-like_N"/>
</dbReference>
<feature type="domain" description="Glycosyltransferase subfamily 4-like N-terminal" evidence="2">
    <location>
        <begin position="26"/>
        <end position="185"/>
    </location>
</feature>
<sequence>MHNNSNNVILSICDIHPLRYGSFECFLYELSKSLEVNGFKHVIVFRGNPIKSVNTALLSTNSEILIFSPSKHSIFDFFKLFRLVKDYNPKIIHFHFYPPYSILNFIKYIKNTTFLYTDHMGINPTNNYCKKLIRKIYHYSNFLLFNNPIDSIICVSEVIKSKYLKEYGIKSDKLIVIYNGIDTSRFSYEENQFCAKTKYATTEEIIVSCIAGLRIDKGVQCLIKAAPIIIEKIPNVKLLIVGDGDYKKKLEELTSNLNLKEKIMFTGFKDSTEEIYSISSCIAIPSLSDESFCFVAAEAISMGISVVAFDSGAITELFGKIKTVKIIPQNHEVLGNSIVDILLNLPTDTVLKEGSKVINDNYSVNECVNRHINLYKYYTNKN</sequence>
<dbReference type="Pfam" id="PF13439">
    <property type="entry name" value="Glyco_transf_4"/>
    <property type="match status" value="1"/>
</dbReference>
<accession>A0AA51UJH5</accession>
<dbReference type="GO" id="GO:0016757">
    <property type="term" value="F:glycosyltransferase activity"/>
    <property type="evidence" value="ECO:0007669"/>
    <property type="project" value="UniProtKB-KW"/>
</dbReference>
<dbReference type="KEGG" id="mmav:RE476_05275"/>
<dbReference type="Proteomes" id="UP001183006">
    <property type="component" value="Chromosome"/>
</dbReference>
<protein>
    <submittedName>
        <fullName evidence="3">Glycosyltransferase family 4 protein</fullName>
        <ecNumber evidence="3">2.4.-.-</ecNumber>
    </submittedName>
</protein>
<dbReference type="EC" id="2.4.-.-" evidence="3"/>
<reference evidence="3" key="1">
    <citation type="submission" date="2023-08" db="EMBL/GenBank/DDBJ databases">
        <title>Methanolobus mangrovi sp. nov. and Methanolobus sediminis sp. nov, two novel methylotrophic methanogens isolated from mangrove sediments in China.</title>
        <authorList>
            <person name="Zhou J."/>
        </authorList>
    </citation>
    <scope>NUCLEOTIDE SEQUENCE</scope>
    <source>
        <strain evidence="3">FTZ2</strain>
    </source>
</reference>
<dbReference type="SUPFAM" id="SSF53756">
    <property type="entry name" value="UDP-Glycosyltransferase/glycogen phosphorylase"/>
    <property type="match status" value="1"/>
</dbReference>
<dbReference type="PANTHER" id="PTHR45947:SF3">
    <property type="entry name" value="SULFOQUINOVOSYL TRANSFERASE SQD2"/>
    <property type="match status" value="1"/>
</dbReference>
<keyword evidence="3" id="KW-0808">Transferase</keyword>
<dbReference type="CDD" id="cd03801">
    <property type="entry name" value="GT4_PimA-like"/>
    <property type="match status" value="1"/>
</dbReference>
<gene>
    <name evidence="3" type="ORF">RE476_05275</name>
</gene>
<dbReference type="InterPro" id="IPR001296">
    <property type="entry name" value="Glyco_trans_1"/>
</dbReference>